<dbReference type="PANTHER" id="PTHR46537:SF2">
    <property type="entry name" value="OS01G0796700 PROTEIN"/>
    <property type="match status" value="1"/>
</dbReference>
<evidence type="ECO:0000313" key="3">
    <source>
        <dbReference type="Proteomes" id="UP000775213"/>
    </source>
</evidence>
<reference evidence="2 3" key="1">
    <citation type="journal article" date="2021" name="Hortic Res">
        <title>Chromosome-scale assembly of the Dendrobium chrysotoxum genome enhances the understanding of orchid evolution.</title>
        <authorList>
            <person name="Zhang Y."/>
            <person name="Zhang G.Q."/>
            <person name="Zhang D."/>
            <person name="Liu X.D."/>
            <person name="Xu X.Y."/>
            <person name="Sun W.H."/>
            <person name="Yu X."/>
            <person name="Zhu X."/>
            <person name="Wang Z.W."/>
            <person name="Zhao X."/>
            <person name="Zhong W.Y."/>
            <person name="Chen H."/>
            <person name="Yin W.L."/>
            <person name="Huang T."/>
            <person name="Niu S.C."/>
            <person name="Liu Z.J."/>
        </authorList>
    </citation>
    <scope>NUCLEOTIDE SEQUENCE [LARGE SCALE GENOMIC DNA]</scope>
    <source>
        <strain evidence="2">Lindl</strain>
    </source>
</reference>
<feature type="region of interest" description="Disordered" evidence="1">
    <location>
        <begin position="67"/>
        <end position="153"/>
    </location>
</feature>
<dbReference type="AlphaFoldDB" id="A0AAV7HMJ4"/>
<dbReference type="Proteomes" id="UP000775213">
    <property type="component" value="Unassembled WGS sequence"/>
</dbReference>
<sequence>MIESEEQYKWRDGRPPFLRFLSLALFLIPQPACSVRLPSSIYKPSALSLSFSLSLLLFSSVHDAKKRTHEQSEMPAQKQAALSASSPSAGSDNSSPFESAAAADPPDENHNAATGEDVNTPSHSTPPQDQDGTDSDGEGGSSSTSSQSSDDQEEYILVKLVDIRKEVQCPICLGMQSMGFFLFVTI</sequence>
<feature type="compositionally biased region" description="Low complexity" evidence="1">
    <location>
        <begin position="80"/>
        <end position="95"/>
    </location>
</feature>
<evidence type="ECO:0000313" key="2">
    <source>
        <dbReference type="EMBL" id="KAH0469612.1"/>
    </source>
</evidence>
<gene>
    <name evidence="2" type="ORF">IEQ34_001170</name>
</gene>
<proteinExistence type="predicted"/>
<organism evidence="2 3">
    <name type="scientific">Dendrobium chrysotoxum</name>
    <name type="common">Orchid</name>
    <dbReference type="NCBI Taxonomy" id="161865"/>
    <lineage>
        <taxon>Eukaryota</taxon>
        <taxon>Viridiplantae</taxon>
        <taxon>Streptophyta</taxon>
        <taxon>Embryophyta</taxon>
        <taxon>Tracheophyta</taxon>
        <taxon>Spermatophyta</taxon>
        <taxon>Magnoliopsida</taxon>
        <taxon>Liliopsida</taxon>
        <taxon>Asparagales</taxon>
        <taxon>Orchidaceae</taxon>
        <taxon>Epidendroideae</taxon>
        <taxon>Malaxideae</taxon>
        <taxon>Dendrobiinae</taxon>
        <taxon>Dendrobium</taxon>
    </lineage>
</organism>
<name>A0AAV7HMJ4_DENCH</name>
<dbReference type="EMBL" id="JAGFBR010000002">
    <property type="protein sequence ID" value="KAH0469612.1"/>
    <property type="molecule type" value="Genomic_DNA"/>
</dbReference>
<protein>
    <submittedName>
        <fullName evidence="2">Uncharacterized protein</fullName>
    </submittedName>
</protein>
<accession>A0AAV7HMJ4</accession>
<feature type="compositionally biased region" description="Polar residues" evidence="1">
    <location>
        <begin position="117"/>
        <end position="127"/>
    </location>
</feature>
<keyword evidence="3" id="KW-1185">Reference proteome</keyword>
<dbReference type="PANTHER" id="PTHR46537">
    <property type="entry name" value="OS11G0578200 PROTEIN"/>
    <property type="match status" value="1"/>
</dbReference>
<evidence type="ECO:0000256" key="1">
    <source>
        <dbReference type="SAM" id="MobiDB-lite"/>
    </source>
</evidence>
<dbReference type="InterPro" id="IPR044592">
    <property type="entry name" value="RING1A/B"/>
</dbReference>
<comment type="caution">
    <text evidence="2">The sequence shown here is derived from an EMBL/GenBank/DDBJ whole genome shotgun (WGS) entry which is preliminary data.</text>
</comment>